<keyword evidence="2" id="KW-0479">Metal-binding</keyword>
<organism evidence="5 6">
    <name type="scientific">Acidimangrovimonas pyrenivorans</name>
    <dbReference type="NCBI Taxonomy" id="2030798"/>
    <lineage>
        <taxon>Bacteria</taxon>
        <taxon>Pseudomonadati</taxon>
        <taxon>Pseudomonadota</taxon>
        <taxon>Alphaproteobacteria</taxon>
        <taxon>Rhodobacterales</taxon>
        <taxon>Paracoccaceae</taxon>
        <taxon>Acidimangrovimonas</taxon>
    </lineage>
</organism>
<dbReference type="RefSeq" id="WP_377833957.1">
    <property type="nucleotide sequence ID" value="NZ_JBHRSK010000011.1"/>
</dbReference>
<dbReference type="EC" id="3.4.13.-" evidence="5"/>
<dbReference type="NCBIfam" id="NF006053">
    <property type="entry name" value="PRK08201.1"/>
    <property type="match status" value="1"/>
</dbReference>
<keyword evidence="3 5" id="KW-0378">Hydrolase</keyword>
<dbReference type="InterPro" id="IPR051458">
    <property type="entry name" value="Cyt/Met_Dipeptidase"/>
</dbReference>
<evidence type="ECO:0000259" key="4">
    <source>
        <dbReference type="Pfam" id="PF07687"/>
    </source>
</evidence>
<dbReference type="InterPro" id="IPR002933">
    <property type="entry name" value="Peptidase_M20"/>
</dbReference>
<keyword evidence="5" id="KW-0224">Dipeptidase</keyword>
<dbReference type="Gene3D" id="3.40.630.10">
    <property type="entry name" value="Zn peptidases"/>
    <property type="match status" value="1"/>
</dbReference>
<keyword evidence="6" id="KW-1185">Reference proteome</keyword>
<dbReference type="NCBIfam" id="NF005914">
    <property type="entry name" value="PRK07907.1"/>
    <property type="match status" value="1"/>
</dbReference>
<dbReference type="Pfam" id="PF07687">
    <property type="entry name" value="M20_dimer"/>
    <property type="match status" value="1"/>
</dbReference>
<dbReference type="PANTHER" id="PTHR43270:SF12">
    <property type="entry name" value="SUCCINYL-DIAMINOPIMELATE DESUCCINYLASE"/>
    <property type="match status" value="1"/>
</dbReference>
<name>A0ABV7AJS3_9RHOB</name>
<sequence length="456" mass="48907">MGWQDYLDREQDRFVAELKDFVRIPSVSAKPENAGDVAAAADWVAARLTKAGMEHAEVIPSAGHPVVYADWLHAGADKPTVLIYGHFDVQPAEPLELWTSPPFEPQVRDDRLYGRGASDDKGGMFIPILAAEALLAETGALPVNVKFFFEGQEEIGSPDLPPVVEANAERLKADTIFSSDGLQWREDMPQIVLALKGLVSLEITVTGPRGDLHSGLHGGGIANPAQALSHILASLKSLDGMIAVEGFYDDVLPLSAADRAAIARVPYDEAAYLAETGAPAPFGEPGYSTRERLWARPTLDINGLTSGWQGAGTKTVLPSKASAKITCRLVANQSPERIFERIRAHVEAHTPAGVSVEVARLPGRADPFLVPAGHNATAAAAQVLEEVYGKAPYQTRAGGSIPVMTTLLETLGVHAVMFGFSHDDENLHAPDEFFRLSAFRRGQTAYAKLLEKLGGA</sequence>
<dbReference type="Pfam" id="PF01546">
    <property type="entry name" value="Peptidase_M20"/>
    <property type="match status" value="1"/>
</dbReference>
<dbReference type="PANTHER" id="PTHR43270">
    <property type="entry name" value="BETA-ALA-HIS DIPEPTIDASE"/>
    <property type="match status" value="1"/>
</dbReference>
<dbReference type="GO" id="GO:0016805">
    <property type="term" value="F:dipeptidase activity"/>
    <property type="evidence" value="ECO:0007669"/>
    <property type="project" value="UniProtKB-KW"/>
</dbReference>
<evidence type="ECO:0000256" key="3">
    <source>
        <dbReference type="ARBA" id="ARBA00022801"/>
    </source>
</evidence>
<gene>
    <name evidence="5" type="ORF">ACFOES_14170</name>
</gene>
<dbReference type="EMBL" id="JBHRSK010000011">
    <property type="protein sequence ID" value="MFC2969247.1"/>
    <property type="molecule type" value="Genomic_DNA"/>
</dbReference>
<reference evidence="6" key="1">
    <citation type="journal article" date="2019" name="Int. J. Syst. Evol. Microbiol.">
        <title>The Global Catalogue of Microorganisms (GCM) 10K type strain sequencing project: providing services to taxonomists for standard genome sequencing and annotation.</title>
        <authorList>
            <consortium name="The Broad Institute Genomics Platform"/>
            <consortium name="The Broad Institute Genome Sequencing Center for Infectious Disease"/>
            <person name="Wu L."/>
            <person name="Ma J."/>
        </authorList>
    </citation>
    <scope>NUCLEOTIDE SEQUENCE [LARGE SCALE GENOMIC DNA]</scope>
    <source>
        <strain evidence="6">KCTC 62192</strain>
    </source>
</reference>
<dbReference type="InterPro" id="IPR011650">
    <property type="entry name" value="Peptidase_M20_dimer"/>
</dbReference>
<evidence type="ECO:0000256" key="1">
    <source>
        <dbReference type="ARBA" id="ARBA00022670"/>
    </source>
</evidence>
<evidence type="ECO:0000313" key="5">
    <source>
        <dbReference type="EMBL" id="MFC2969247.1"/>
    </source>
</evidence>
<dbReference type="Gene3D" id="3.30.70.360">
    <property type="match status" value="1"/>
</dbReference>
<keyword evidence="1" id="KW-0645">Protease</keyword>
<comment type="caution">
    <text evidence="5">The sequence shown here is derived from an EMBL/GenBank/DDBJ whole genome shotgun (WGS) entry which is preliminary data.</text>
</comment>
<dbReference type="Proteomes" id="UP001595443">
    <property type="component" value="Unassembled WGS sequence"/>
</dbReference>
<dbReference type="SUPFAM" id="SSF53187">
    <property type="entry name" value="Zn-dependent exopeptidases"/>
    <property type="match status" value="1"/>
</dbReference>
<evidence type="ECO:0000313" key="6">
    <source>
        <dbReference type="Proteomes" id="UP001595443"/>
    </source>
</evidence>
<proteinExistence type="predicted"/>
<dbReference type="NCBIfam" id="NF006579">
    <property type="entry name" value="PRK09104.1"/>
    <property type="match status" value="1"/>
</dbReference>
<feature type="domain" description="Peptidase M20 dimerisation" evidence="4">
    <location>
        <begin position="194"/>
        <end position="352"/>
    </location>
</feature>
<accession>A0ABV7AJS3</accession>
<evidence type="ECO:0000256" key="2">
    <source>
        <dbReference type="ARBA" id="ARBA00022723"/>
    </source>
</evidence>
<protein>
    <submittedName>
        <fullName evidence="5">Dipeptidase</fullName>
        <ecNumber evidence="5">3.4.13.-</ecNumber>
    </submittedName>
</protein>